<dbReference type="CDD" id="cd01294">
    <property type="entry name" value="DHOase"/>
    <property type="match status" value="1"/>
</dbReference>
<dbReference type="HAMAP" id="MF_00219">
    <property type="entry name" value="PyrC_classII"/>
    <property type="match status" value="1"/>
</dbReference>
<dbReference type="InterPro" id="IPR002195">
    <property type="entry name" value="Dihydroorotase_CS"/>
</dbReference>
<evidence type="ECO:0000256" key="3">
    <source>
        <dbReference type="ARBA" id="ARBA00005631"/>
    </source>
</evidence>
<feature type="binding site" evidence="10">
    <location>
        <position position="136"/>
    </location>
    <ligand>
        <name>substrate</name>
    </ligand>
</feature>
<sequence>MSQTLTITRPDDWHLHVRDGAAMASVVPHSAAQFARALIMPNLKPPVTTAALAAAYRDRILAAVPKGVSFQPLMSLYLTDNLPPEEISRAKQAGVVALKLYPAGATTNSDAGVTDLRKTYKTLEAMQREGLLLLVHGEVTDPGVDLFDREAVFIEQQLIPLRRDFPELKIVMEHLTTREGAHYVRDGGQYIAGTITAHHLLYNRNAIFMGGIRPHFYCLPVLKRETHRVALVEAATSGSPRFFLGTDSAPHPALLKEHALGCAGCYTALSAMELYAEAFDNVGALDQLEGFASFHGADFYGLPRNTGKLTLKKEPYTLPESVPFGETQLKPLRGGETLPWRVVV</sequence>
<dbReference type="PIRSF" id="PIRSF001237">
    <property type="entry name" value="DHOdimr"/>
    <property type="match status" value="1"/>
</dbReference>
<dbReference type="GO" id="GO:0044205">
    <property type="term" value="P:'de novo' UMP biosynthetic process"/>
    <property type="evidence" value="ECO:0007669"/>
    <property type="project" value="UniProtKB-UniRule"/>
</dbReference>
<dbReference type="EMBL" id="JABBFX010000003">
    <property type="protein sequence ID" value="NML47907.1"/>
    <property type="molecule type" value="Genomic_DNA"/>
</dbReference>
<keyword evidence="14" id="KW-1185">Reference proteome</keyword>
<dbReference type="GO" id="GO:0004151">
    <property type="term" value="F:dihydroorotase activity"/>
    <property type="evidence" value="ECO:0007669"/>
    <property type="project" value="UniProtKB-UniRule"/>
</dbReference>
<accession>A0A848HBR2</accession>
<feature type="binding site" evidence="10">
    <location>
        <position position="14"/>
    </location>
    <ligand>
        <name>Zn(2+)</name>
        <dbReference type="ChEBI" id="CHEBI:29105"/>
        <label>1</label>
    </ligand>
</feature>
<dbReference type="RefSeq" id="WP_169422161.1">
    <property type="nucleotide sequence ID" value="NZ_JABBFX010000003.1"/>
</dbReference>
<dbReference type="GO" id="GO:0006207">
    <property type="term" value="P:'de novo' pyrimidine nucleobase biosynthetic process"/>
    <property type="evidence" value="ECO:0007669"/>
    <property type="project" value="TreeGrafter"/>
</dbReference>
<protein>
    <recommendedName>
        <fullName evidence="4 10">Dihydroorotase</fullName>
        <shortName evidence="10">DHOase</shortName>
        <ecNumber evidence="4 10">3.5.2.3</ecNumber>
    </recommendedName>
</protein>
<feature type="binding site" evidence="10">
    <location>
        <position position="219"/>
    </location>
    <ligand>
        <name>substrate</name>
    </ligand>
</feature>
<dbReference type="EC" id="3.5.2.3" evidence="4 10"/>
<comment type="subunit">
    <text evidence="10">Homodimer.</text>
</comment>
<dbReference type="Pfam" id="PF01979">
    <property type="entry name" value="Amidohydro_1"/>
    <property type="match status" value="1"/>
</dbReference>
<comment type="pathway">
    <text evidence="2 10 11">Pyrimidine metabolism; UMP biosynthesis via de novo pathway; (S)-dihydroorotate from bicarbonate: step 3/3.</text>
</comment>
<reference evidence="13 14" key="1">
    <citation type="submission" date="2020-04" db="EMBL/GenBank/DDBJ databases">
        <title>Ramlibacter sp. G-1-2-2 isolated from soil.</title>
        <authorList>
            <person name="Dahal R.H."/>
        </authorList>
    </citation>
    <scope>NUCLEOTIDE SEQUENCE [LARGE SCALE GENOMIC DNA]</scope>
    <source>
        <strain evidence="13 14">G-1-2-2</strain>
    </source>
</reference>
<dbReference type="InterPro" id="IPR032466">
    <property type="entry name" value="Metal_Hydrolase"/>
</dbReference>
<keyword evidence="6 10" id="KW-0378">Hydrolase</keyword>
<comment type="similarity">
    <text evidence="3 10 11">Belongs to the metallo-dependent hydrolases superfamily. DHOase family. Class II DHOase subfamily.</text>
</comment>
<feature type="binding site" description="via carbamate group" evidence="10">
    <location>
        <position position="99"/>
    </location>
    <ligand>
        <name>Zn(2+)</name>
        <dbReference type="ChEBI" id="CHEBI:29105"/>
        <label>1</label>
    </ligand>
</feature>
<dbReference type="FunFam" id="3.20.20.140:FF:000006">
    <property type="entry name" value="Dihydroorotase"/>
    <property type="match status" value="1"/>
</dbReference>
<feature type="binding site" evidence="10">
    <location>
        <position position="247"/>
    </location>
    <ligand>
        <name>Zn(2+)</name>
        <dbReference type="ChEBI" id="CHEBI:29105"/>
        <label>1</label>
    </ligand>
</feature>
<keyword evidence="8 10" id="KW-0665">Pyrimidine biosynthesis</keyword>
<dbReference type="PROSITE" id="PS00483">
    <property type="entry name" value="DIHYDROOROTASE_2"/>
    <property type="match status" value="1"/>
</dbReference>
<dbReference type="GO" id="GO:0005737">
    <property type="term" value="C:cytoplasm"/>
    <property type="evidence" value="ECO:0007669"/>
    <property type="project" value="TreeGrafter"/>
</dbReference>
<dbReference type="UniPathway" id="UPA00070">
    <property type="reaction ID" value="UER00117"/>
</dbReference>
<proteinExistence type="inferred from homology"/>
<dbReference type="InterPro" id="IPR004721">
    <property type="entry name" value="DHOdimr"/>
</dbReference>
<dbReference type="AlphaFoldDB" id="A0A848HBR2"/>
<feature type="binding site" evidence="10">
    <location>
        <position position="42"/>
    </location>
    <ligand>
        <name>substrate</name>
    </ligand>
</feature>
<feature type="active site" evidence="10">
    <location>
        <position position="247"/>
    </location>
</feature>
<dbReference type="PANTHER" id="PTHR43137:SF1">
    <property type="entry name" value="DIHYDROOROTASE"/>
    <property type="match status" value="1"/>
</dbReference>
<dbReference type="InterPro" id="IPR006680">
    <property type="entry name" value="Amidohydro-rel"/>
</dbReference>
<dbReference type="PROSITE" id="PS00482">
    <property type="entry name" value="DIHYDROOROTASE_1"/>
    <property type="match status" value="1"/>
</dbReference>
<feature type="modified residue" description="N6-carboxylysine" evidence="10">
    <location>
        <position position="99"/>
    </location>
</feature>
<evidence type="ECO:0000313" key="13">
    <source>
        <dbReference type="EMBL" id="NML47907.1"/>
    </source>
</evidence>
<evidence type="ECO:0000256" key="7">
    <source>
        <dbReference type="ARBA" id="ARBA00022833"/>
    </source>
</evidence>
<evidence type="ECO:0000256" key="10">
    <source>
        <dbReference type="HAMAP-Rule" id="MF_00219"/>
    </source>
</evidence>
<comment type="catalytic activity">
    <reaction evidence="9 10 11">
        <text>(S)-dihydroorotate + H2O = N-carbamoyl-L-aspartate + H(+)</text>
        <dbReference type="Rhea" id="RHEA:24296"/>
        <dbReference type="ChEBI" id="CHEBI:15377"/>
        <dbReference type="ChEBI" id="CHEBI:15378"/>
        <dbReference type="ChEBI" id="CHEBI:30864"/>
        <dbReference type="ChEBI" id="CHEBI:32814"/>
        <dbReference type="EC" id="3.5.2.3"/>
    </reaction>
</comment>
<dbReference type="Gene3D" id="3.20.20.140">
    <property type="entry name" value="Metal-dependent hydrolases"/>
    <property type="match status" value="1"/>
</dbReference>
<comment type="function">
    <text evidence="1 10">Catalyzes the reversible cyclization of carbamoyl aspartate to dihydroorotate.</text>
</comment>
<feature type="binding site" evidence="10">
    <location>
        <position position="251"/>
    </location>
    <ligand>
        <name>substrate</name>
    </ligand>
</feature>
<feature type="binding site" evidence="10">
    <location>
        <begin position="16"/>
        <end position="18"/>
    </location>
    <ligand>
        <name>substrate</name>
    </ligand>
</feature>
<comment type="cofactor">
    <cofactor evidence="10 11">
        <name>Zn(2+)</name>
        <dbReference type="ChEBI" id="CHEBI:29105"/>
    </cofactor>
    <text evidence="10 11">Binds 2 Zn(2+) ions per subunit.</text>
</comment>
<organism evidence="13 14">
    <name type="scientific">Ramlibacter agri</name>
    <dbReference type="NCBI Taxonomy" id="2728837"/>
    <lineage>
        <taxon>Bacteria</taxon>
        <taxon>Pseudomonadati</taxon>
        <taxon>Pseudomonadota</taxon>
        <taxon>Betaproteobacteria</taxon>
        <taxon>Burkholderiales</taxon>
        <taxon>Comamonadaceae</taxon>
        <taxon>Ramlibacter</taxon>
    </lineage>
</organism>
<keyword evidence="7 10" id="KW-0862">Zinc</keyword>
<evidence type="ECO:0000256" key="4">
    <source>
        <dbReference type="ARBA" id="ARBA00012860"/>
    </source>
</evidence>
<feature type="binding site" evidence="10">
    <location>
        <position position="16"/>
    </location>
    <ligand>
        <name>Zn(2+)</name>
        <dbReference type="ChEBI" id="CHEBI:29105"/>
        <label>1</label>
    </ligand>
</feature>
<gene>
    <name evidence="10 13" type="primary">pyrC</name>
    <name evidence="13" type="ORF">HHL11_29425</name>
</gene>
<evidence type="ECO:0000256" key="8">
    <source>
        <dbReference type="ARBA" id="ARBA00022975"/>
    </source>
</evidence>
<dbReference type="GO" id="GO:0008270">
    <property type="term" value="F:zinc ion binding"/>
    <property type="evidence" value="ECO:0007669"/>
    <property type="project" value="UniProtKB-UniRule"/>
</dbReference>
<feature type="binding site" evidence="10">
    <location>
        <position position="174"/>
    </location>
    <ligand>
        <name>Zn(2+)</name>
        <dbReference type="ChEBI" id="CHEBI:29105"/>
        <label>2</label>
    </ligand>
</feature>
<dbReference type="PANTHER" id="PTHR43137">
    <property type="entry name" value="DIHYDROOROTASE"/>
    <property type="match status" value="1"/>
</dbReference>
<dbReference type="Proteomes" id="UP000541185">
    <property type="component" value="Unassembled WGS sequence"/>
</dbReference>
<evidence type="ECO:0000256" key="11">
    <source>
        <dbReference type="RuleBase" id="RU003440"/>
    </source>
</evidence>
<evidence type="ECO:0000256" key="1">
    <source>
        <dbReference type="ARBA" id="ARBA00002368"/>
    </source>
</evidence>
<feature type="binding site" evidence="10">
    <location>
        <position position="136"/>
    </location>
    <ligand>
        <name>Zn(2+)</name>
        <dbReference type="ChEBI" id="CHEBI:29105"/>
        <label>2</label>
    </ligand>
</feature>
<keyword evidence="5 10" id="KW-0479">Metal-binding</keyword>
<dbReference type="NCBIfam" id="TIGR00856">
    <property type="entry name" value="pyrC_dimer"/>
    <property type="match status" value="1"/>
</dbReference>
<evidence type="ECO:0000256" key="2">
    <source>
        <dbReference type="ARBA" id="ARBA00004880"/>
    </source>
</evidence>
<comment type="caution">
    <text evidence="13">The sequence shown here is derived from an EMBL/GenBank/DDBJ whole genome shotgun (WGS) entry which is preliminary data.</text>
</comment>
<evidence type="ECO:0000313" key="14">
    <source>
        <dbReference type="Proteomes" id="UP000541185"/>
    </source>
</evidence>
<evidence type="ECO:0000256" key="6">
    <source>
        <dbReference type="ARBA" id="ARBA00022801"/>
    </source>
</evidence>
<feature type="binding site" description="via carbamate group" evidence="10">
    <location>
        <position position="99"/>
    </location>
    <ligand>
        <name>Zn(2+)</name>
        <dbReference type="ChEBI" id="CHEBI:29105"/>
        <label>2</label>
    </ligand>
</feature>
<evidence type="ECO:0000259" key="12">
    <source>
        <dbReference type="Pfam" id="PF01979"/>
    </source>
</evidence>
<evidence type="ECO:0000256" key="5">
    <source>
        <dbReference type="ARBA" id="ARBA00022723"/>
    </source>
</evidence>
<evidence type="ECO:0000256" key="9">
    <source>
        <dbReference type="ARBA" id="ARBA00048492"/>
    </source>
</evidence>
<dbReference type="SUPFAM" id="SSF51556">
    <property type="entry name" value="Metallo-dependent hydrolases"/>
    <property type="match status" value="1"/>
</dbReference>
<name>A0A848HBR2_9BURK</name>
<feature type="binding site" evidence="10">
    <location>
        <position position="263"/>
    </location>
    <ligand>
        <name>substrate</name>
    </ligand>
</feature>
<feature type="domain" description="Amidohydrolase-related" evidence="12">
    <location>
        <begin position="12"/>
        <end position="314"/>
    </location>
</feature>